<dbReference type="PANTHER" id="PTHR24177:SF435">
    <property type="entry name" value="ANKYRIN REPEAT-CONTAINING PROTEIN NPR4-LIKE"/>
    <property type="match status" value="1"/>
</dbReference>
<dbReference type="OrthoDB" id="1616434at2759"/>
<dbReference type="EMBL" id="BKCP01005072">
    <property type="protein sequence ID" value="GER36019.1"/>
    <property type="molecule type" value="Genomic_DNA"/>
</dbReference>
<feature type="transmembrane region" description="Helical" evidence="1">
    <location>
        <begin position="571"/>
        <end position="597"/>
    </location>
</feature>
<keyword evidence="1" id="KW-0472">Membrane</keyword>
<dbReference type="GO" id="GO:0016020">
    <property type="term" value="C:membrane"/>
    <property type="evidence" value="ECO:0007669"/>
    <property type="project" value="TreeGrafter"/>
</dbReference>
<dbReference type="SUPFAM" id="SSF48403">
    <property type="entry name" value="Ankyrin repeat"/>
    <property type="match status" value="1"/>
</dbReference>
<dbReference type="AlphaFoldDB" id="A0A5A7PT66"/>
<evidence type="ECO:0000313" key="4">
    <source>
        <dbReference type="Proteomes" id="UP000325081"/>
    </source>
</evidence>
<dbReference type="Gene3D" id="1.25.40.20">
    <property type="entry name" value="Ankyrin repeat-containing domain"/>
    <property type="match status" value="1"/>
</dbReference>
<dbReference type="Pfam" id="PF13962">
    <property type="entry name" value="PGG"/>
    <property type="match status" value="1"/>
</dbReference>
<evidence type="ECO:0000259" key="2">
    <source>
        <dbReference type="Pfam" id="PF13962"/>
    </source>
</evidence>
<dbReference type="Pfam" id="PF00023">
    <property type="entry name" value="Ank"/>
    <property type="match status" value="1"/>
</dbReference>
<reference evidence="4" key="1">
    <citation type="journal article" date="2019" name="Curr. Biol.">
        <title>Genome Sequence of Striga asiatica Provides Insight into the Evolution of Plant Parasitism.</title>
        <authorList>
            <person name="Yoshida S."/>
            <person name="Kim S."/>
            <person name="Wafula E.K."/>
            <person name="Tanskanen J."/>
            <person name="Kim Y.M."/>
            <person name="Honaas L."/>
            <person name="Yang Z."/>
            <person name="Spallek T."/>
            <person name="Conn C.E."/>
            <person name="Ichihashi Y."/>
            <person name="Cheong K."/>
            <person name="Cui S."/>
            <person name="Der J.P."/>
            <person name="Gundlach H."/>
            <person name="Jiao Y."/>
            <person name="Hori C."/>
            <person name="Ishida J.K."/>
            <person name="Kasahara H."/>
            <person name="Kiba T."/>
            <person name="Kim M.S."/>
            <person name="Koo N."/>
            <person name="Laohavisit A."/>
            <person name="Lee Y.H."/>
            <person name="Lumba S."/>
            <person name="McCourt P."/>
            <person name="Mortimer J.C."/>
            <person name="Mutuku J.M."/>
            <person name="Nomura T."/>
            <person name="Sasaki-Sekimoto Y."/>
            <person name="Seto Y."/>
            <person name="Wang Y."/>
            <person name="Wakatake T."/>
            <person name="Sakakibara H."/>
            <person name="Demura T."/>
            <person name="Yamaguchi S."/>
            <person name="Yoneyama K."/>
            <person name="Manabe R.I."/>
            <person name="Nelson D.C."/>
            <person name="Schulman A.H."/>
            <person name="Timko M.P."/>
            <person name="dePamphilis C.W."/>
            <person name="Choi D."/>
            <person name="Shirasu K."/>
        </authorList>
    </citation>
    <scope>NUCLEOTIDE SEQUENCE [LARGE SCALE GENOMIC DNA]</scope>
    <source>
        <strain evidence="4">cv. UVA1</strain>
    </source>
</reference>
<keyword evidence="1" id="KW-1133">Transmembrane helix</keyword>
<protein>
    <submittedName>
        <fullName evidence="3">Ankyrin repeat family protein</fullName>
    </submittedName>
</protein>
<keyword evidence="4" id="KW-1185">Reference proteome</keyword>
<feature type="domain" description="PGG" evidence="2">
    <location>
        <begin position="483"/>
        <end position="596"/>
    </location>
</feature>
<keyword evidence="1" id="KW-0812">Transmembrane</keyword>
<dbReference type="Proteomes" id="UP000325081">
    <property type="component" value="Unassembled WGS sequence"/>
</dbReference>
<gene>
    <name evidence="3" type="ORF">STAS_12334</name>
</gene>
<organism evidence="3 4">
    <name type="scientific">Striga asiatica</name>
    <name type="common">Asiatic witchweed</name>
    <name type="synonym">Buchnera asiatica</name>
    <dbReference type="NCBI Taxonomy" id="4170"/>
    <lineage>
        <taxon>Eukaryota</taxon>
        <taxon>Viridiplantae</taxon>
        <taxon>Streptophyta</taxon>
        <taxon>Embryophyta</taxon>
        <taxon>Tracheophyta</taxon>
        <taxon>Spermatophyta</taxon>
        <taxon>Magnoliopsida</taxon>
        <taxon>eudicotyledons</taxon>
        <taxon>Gunneridae</taxon>
        <taxon>Pentapetalae</taxon>
        <taxon>asterids</taxon>
        <taxon>lamiids</taxon>
        <taxon>Lamiales</taxon>
        <taxon>Orobanchaceae</taxon>
        <taxon>Buchnereae</taxon>
        <taxon>Striga</taxon>
    </lineage>
</organism>
<name>A0A5A7PT66_STRAF</name>
<evidence type="ECO:0000256" key="1">
    <source>
        <dbReference type="SAM" id="Phobius"/>
    </source>
</evidence>
<feature type="transmembrane region" description="Helical" evidence="1">
    <location>
        <begin position="488"/>
        <end position="508"/>
    </location>
</feature>
<dbReference type="InterPro" id="IPR036770">
    <property type="entry name" value="Ankyrin_rpt-contain_sf"/>
</dbReference>
<proteinExistence type="predicted"/>
<dbReference type="PANTHER" id="PTHR24177">
    <property type="entry name" value="CASKIN"/>
    <property type="match status" value="1"/>
</dbReference>
<dbReference type="InterPro" id="IPR002110">
    <property type="entry name" value="Ankyrin_rpt"/>
</dbReference>
<dbReference type="SMART" id="SM00248">
    <property type="entry name" value="ANK"/>
    <property type="match status" value="4"/>
</dbReference>
<comment type="caution">
    <text evidence="3">The sequence shown here is derived from an EMBL/GenBank/DDBJ whole genome shotgun (WGS) entry which is preliminary data.</text>
</comment>
<dbReference type="InterPro" id="IPR026961">
    <property type="entry name" value="PGG_dom"/>
</dbReference>
<feature type="transmembrane region" description="Helical" evidence="1">
    <location>
        <begin position="603"/>
        <end position="620"/>
    </location>
</feature>
<sequence length="647" mass="73312">MAAPDQSFPNYLTTVNASNFVSVKLSGNKRSNNYPSWKRQILCLIEATDLVRFINGTIPNPAADSVTWRTDRVVLGWILGSLSDSVLRMVAHLDSDTARDVWVELDKKFGEANNTAPPRPQVPQAVETEYEEQLPLLLRLIRREKWEAAKEYINNHPGAIRDQKTENLDTCLHLLAVSANKPYALDFFRFLSDKMTEHAWQAQNILGDTALHTAVRTGNDLATKFLLDECCDLMHVRNNDDELPIHLATQCTKEGSIWLLLRKMGNVVDNKTGFQLLCLAIEAEHFDVARGLIDANPELVYLELRDGTSILQKLALKDTTGRKRFSLWECFLSAKNKNSSVHHSKKNDHVLLVESLFECLKRSSSSKTIQIYKDAMLTAVENRSEIIVNEINRIFNDNQIEFSKLEDAYGNTPLHLVARLSPSHKLNLVSGAALQMQREIQWFKEVEKMCNDVYITERINLFEETPDMIFTYEHQQLKVDGERWMKDTANSCTIAAALIATVVFAAAITVPGGTESSNGYPLFSRKSAFLIFAVSDAMSLFTSTTSLLMFLSILTSRYAEQDFLYALPKRLCIGLIALFMSIFFMTVAFSVTLYLVFGREKGWILIPVAALACFPVTSFLRQQSPLLVDVIYNTYCLRIFKQKKTIR</sequence>
<accession>A0A5A7PT66</accession>
<evidence type="ECO:0000313" key="3">
    <source>
        <dbReference type="EMBL" id="GER36019.1"/>
    </source>
</evidence>
<feature type="transmembrane region" description="Helical" evidence="1">
    <location>
        <begin position="528"/>
        <end position="551"/>
    </location>
</feature>